<keyword evidence="2" id="KW-0963">Cytoplasm</keyword>
<keyword evidence="3" id="KW-0969">Cilium</keyword>
<dbReference type="GO" id="GO:0060271">
    <property type="term" value="P:cilium assembly"/>
    <property type="evidence" value="ECO:0007669"/>
    <property type="project" value="UniProtKB-UniRule"/>
</dbReference>
<dbReference type="AlphaFoldDB" id="A0A8B6GIC9"/>
<dbReference type="PANTHER" id="PTHR19960">
    <property type="entry name" value="TEKTIN"/>
    <property type="match status" value="1"/>
</dbReference>
<dbReference type="PANTHER" id="PTHR19960:SF11">
    <property type="entry name" value="TEKTIN"/>
    <property type="match status" value="1"/>
</dbReference>
<dbReference type="OrthoDB" id="9886517at2759"/>
<comment type="caution">
    <text evidence="5">The sequence shown here is derived from an EMBL/GenBank/DDBJ whole genome shotgun (WGS) entry which is preliminary data.</text>
</comment>
<dbReference type="Pfam" id="PF03148">
    <property type="entry name" value="Tektin"/>
    <property type="match status" value="1"/>
</dbReference>
<protein>
    <recommendedName>
        <fullName evidence="3">Tektin</fullName>
    </recommendedName>
</protein>
<dbReference type="EMBL" id="UYJE01008493">
    <property type="protein sequence ID" value="VDI64234.1"/>
    <property type="molecule type" value="Genomic_DNA"/>
</dbReference>
<evidence type="ECO:0000256" key="3">
    <source>
        <dbReference type="RuleBase" id="RU367040"/>
    </source>
</evidence>
<keyword evidence="3" id="KW-0282">Flagellum</keyword>
<proteinExistence type="inferred from homology"/>
<evidence type="ECO:0000313" key="5">
    <source>
        <dbReference type="EMBL" id="VDI64234.1"/>
    </source>
</evidence>
<keyword evidence="6" id="KW-1185">Reference proteome</keyword>
<dbReference type="GO" id="GO:0005634">
    <property type="term" value="C:nucleus"/>
    <property type="evidence" value="ECO:0007669"/>
    <property type="project" value="TreeGrafter"/>
</dbReference>
<keyword evidence="3" id="KW-0966">Cell projection</keyword>
<feature type="coiled-coil region" evidence="4">
    <location>
        <begin position="23"/>
        <end position="64"/>
    </location>
</feature>
<comment type="similarity">
    <text evidence="1 3">Belongs to the tektin family.</text>
</comment>
<dbReference type="InterPro" id="IPR000435">
    <property type="entry name" value="Tektins"/>
</dbReference>
<reference evidence="5" key="1">
    <citation type="submission" date="2018-11" db="EMBL/GenBank/DDBJ databases">
        <authorList>
            <person name="Alioto T."/>
            <person name="Alioto T."/>
        </authorList>
    </citation>
    <scope>NUCLEOTIDE SEQUENCE</scope>
</reference>
<evidence type="ECO:0000256" key="4">
    <source>
        <dbReference type="SAM" id="Coils"/>
    </source>
</evidence>
<gene>
    <name evidence="5" type="ORF">MGAL_10B011150</name>
</gene>
<evidence type="ECO:0000256" key="2">
    <source>
        <dbReference type="ARBA" id="ARBA00022490"/>
    </source>
</evidence>
<organism evidence="5 6">
    <name type="scientific">Mytilus galloprovincialis</name>
    <name type="common">Mediterranean mussel</name>
    <dbReference type="NCBI Taxonomy" id="29158"/>
    <lineage>
        <taxon>Eukaryota</taxon>
        <taxon>Metazoa</taxon>
        <taxon>Spiralia</taxon>
        <taxon>Lophotrochozoa</taxon>
        <taxon>Mollusca</taxon>
        <taxon>Bivalvia</taxon>
        <taxon>Autobranchia</taxon>
        <taxon>Pteriomorphia</taxon>
        <taxon>Mytilida</taxon>
        <taxon>Mytiloidea</taxon>
        <taxon>Mytilidae</taxon>
        <taxon>Mytilinae</taxon>
        <taxon>Mytilus</taxon>
    </lineage>
</organism>
<dbReference type="Proteomes" id="UP000596742">
    <property type="component" value="Unassembled WGS sequence"/>
</dbReference>
<dbReference type="InterPro" id="IPR048256">
    <property type="entry name" value="Tektin-like"/>
</dbReference>
<comment type="subcellular location">
    <subcellularLocation>
        <location evidence="3">Cytoplasm</location>
        <location evidence="3">Cytoskeleton</location>
        <location evidence="3">Cilium axoneme</location>
    </subcellularLocation>
</comment>
<keyword evidence="4" id="KW-0175">Coiled coil</keyword>
<name>A0A8B6GIC9_MYTGA</name>
<accession>A0A8B6GIC9</accession>
<dbReference type="GO" id="GO:0005930">
    <property type="term" value="C:axoneme"/>
    <property type="evidence" value="ECO:0007669"/>
    <property type="project" value="UniProtKB-SubCell"/>
</dbReference>
<evidence type="ECO:0000313" key="6">
    <source>
        <dbReference type="Proteomes" id="UP000596742"/>
    </source>
</evidence>
<sequence>MYYDNKKGENDLPLNEKGLLSEVQEITETVESLQMKLRMAENALQELLRTKAALEQDLAIKNNSIFIDREKCLGMRKTFPMSPRIVSV</sequence>
<evidence type="ECO:0000256" key="1">
    <source>
        <dbReference type="ARBA" id="ARBA00007209"/>
    </source>
</evidence>
<dbReference type="GO" id="GO:0060294">
    <property type="term" value="P:cilium movement involved in cell motility"/>
    <property type="evidence" value="ECO:0007669"/>
    <property type="project" value="UniProtKB-UniRule"/>
</dbReference>
<dbReference type="GO" id="GO:0015630">
    <property type="term" value="C:microtubule cytoskeleton"/>
    <property type="evidence" value="ECO:0007669"/>
    <property type="project" value="UniProtKB-UniRule"/>
</dbReference>